<dbReference type="SUPFAM" id="SSF54928">
    <property type="entry name" value="RNA-binding domain, RBD"/>
    <property type="match status" value="2"/>
</dbReference>
<name>A0AAV4LTC8_BABCB</name>
<accession>A0AAV4LTC8</accession>
<dbReference type="AlphaFoldDB" id="A0AAV4LTC8"/>
<dbReference type="Pfam" id="PF00076">
    <property type="entry name" value="RRM_1"/>
    <property type="match status" value="2"/>
</dbReference>
<dbReference type="GeneID" id="94194499"/>
<reference evidence="6 7" key="1">
    <citation type="submission" date="2021-06" db="EMBL/GenBank/DDBJ databases">
        <title>Genome sequence of Babesia caballi.</title>
        <authorList>
            <person name="Yamagishi J."/>
            <person name="Kidaka T."/>
            <person name="Ochi A."/>
        </authorList>
    </citation>
    <scope>NUCLEOTIDE SEQUENCE [LARGE SCALE GENOMIC DNA]</scope>
    <source>
        <strain evidence="6">USDA-D6B2</strain>
    </source>
</reference>
<evidence type="ECO:0000256" key="1">
    <source>
        <dbReference type="ARBA" id="ARBA00022737"/>
    </source>
</evidence>
<dbReference type="SMART" id="SM00360">
    <property type="entry name" value="RRM"/>
    <property type="match status" value="2"/>
</dbReference>
<proteinExistence type="predicted"/>
<dbReference type="EMBL" id="BPLF01000002">
    <property type="protein sequence ID" value="GIX63018.1"/>
    <property type="molecule type" value="Genomic_DNA"/>
</dbReference>
<evidence type="ECO:0000256" key="3">
    <source>
        <dbReference type="PROSITE-ProRule" id="PRU00176"/>
    </source>
</evidence>
<evidence type="ECO:0000313" key="7">
    <source>
        <dbReference type="Proteomes" id="UP001497744"/>
    </source>
</evidence>
<dbReference type="PANTHER" id="PTHR48032:SF6">
    <property type="entry name" value="RNA-BINDING (RRM_RBD_RNP MOTIFS) FAMILY PROTEIN"/>
    <property type="match status" value="1"/>
</dbReference>
<keyword evidence="1" id="KW-0677">Repeat</keyword>
<dbReference type="InterPro" id="IPR000504">
    <property type="entry name" value="RRM_dom"/>
</dbReference>
<dbReference type="InterPro" id="IPR035979">
    <property type="entry name" value="RBD_domain_sf"/>
</dbReference>
<keyword evidence="2 3" id="KW-0694">RNA-binding</keyword>
<protein>
    <submittedName>
        <fullName evidence="6">RNA recognition motif-containing protein</fullName>
    </submittedName>
</protein>
<sequence>MSASSTSDRPPKGGDLFSGDAGRTFTESDFEAFKIFAGGLNRSTTAETLRDHFGKFGTVVHSEIVADKTTGRSRGFGFVTFNNDASMKAVLATNHKIDNVVVDVKQAIKKERARDLVPTREEVNRIFVGGISDSVSEEEFKDYFGKYGTVVSYNFIVDKATNKPRGFGFIIYENPSDVEKAIGHHTKLGRNCEAKKAQPRPVLGSKGNSAPNPDSYDYAAYYYAQANMMYNPYFAQMYANGQMPFFNPMYPYNWQQGGEETGTEDAPSGRIGGEEERRPSREKRFHKSSEHYSGGPSRGSNRKSSRAEPY</sequence>
<feature type="domain" description="RRM" evidence="5">
    <location>
        <begin position="124"/>
        <end position="199"/>
    </location>
</feature>
<dbReference type="Proteomes" id="UP001497744">
    <property type="component" value="Unassembled WGS sequence"/>
</dbReference>
<dbReference type="InterPro" id="IPR012677">
    <property type="entry name" value="Nucleotide-bd_a/b_plait_sf"/>
</dbReference>
<keyword evidence="7" id="KW-1185">Reference proteome</keyword>
<dbReference type="RefSeq" id="XP_067715087.1">
    <property type="nucleotide sequence ID" value="XM_067858986.1"/>
</dbReference>
<feature type="region of interest" description="Disordered" evidence="4">
    <location>
        <begin position="1"/>
        <end position="20"/>
    </location>
</feature>
<dbReference type="GO" id="GO:0006417">
    <property type="term" value="P:regulation of translation"/>
    <property type="evidence" value="ECO:0007669"/>
    <property type="project" value="TreeGrafter"/>
</dbReference>
<dbReference type="PROSITE" id="PS50102">
    <property type="entry name" value="RRM"/>
    <property type="match status" value="2"/>
</dbReference>
<evidence type="ECO:0000313" key="6">
    <source>
        <dbReference type="EMBL" id="GIX63018.1"/>
    </source>
</evidence>
<evidence type="ECO:0000259" key="5">
    <source>
        <dbReference type="PROSITE" id="PS50102"/>
    </source>
</evidence>
<organism evidence="6 7">
    <name type="scientific">Babesia caballi</name>
    <dbReference type="NCBI Taxonomy" id="5871"/>
    <lineage>
        <taxon>Eukaryota</taxon>
        <taxon>Sar</taxon>
        <taxon>Alveolata</taxon>
        <taxon>Apicomplexa</taxon>
        <taxon>Aconoidasida</taxon>
        <taxon>Piroplasmida</taxon>
        <taxon>Babesiidae</taxon>
        <taxon>Babesia</taxon>
    </lineage>
</organism>
<comment type="caution">
    <text evidence="6">The sequence shown here is derived from an EMBL/GenBank/DDBJ whole genome shotgun (WGS) entry which is preliminary data.</text>
</comment>
<evidence type="ECO:0000256" key="2">
    <source>
        <dbReference type="ARBA" id="ARBA00022884"/>
    </source>
</evidence>
<dbReference type="GO" id="GO:0003729">
    <property type="term" value="F:mRNA binding"/>
    <property type="evidence" value="ECO:0007669"/>
    <property type="project" value="TreeGrafter"/>
</dbReference>
<dbReference type="PANTHER" id="PTHR48032">
    <property type="entry name" value="RNA-BINDING PROTEIN MUSASHI HOMOLOG RBP6"/>
    <property type="match status" value="1"/>
</dbReference>
<evidence type="ECO:0000256" key="4">
    <source>
        <dbReference type="SAM" id="MobiDB-lite"/>
    </source>
</evidence>
<gene>
    <name evidence="6" type="ORF">BcabD6B2_24530</name>
</gene>
<feature type="domain" description="RRM" evidence="5">
    <location>
        <begin position="33"/>
        <end position="115"/>
    </location>
</feature>
<dbReference type="Gene3D" id="3.30.70.330">
    <property type="match status" value="2"/>
</dbReference>
<feature type="region of interest" description="Disordered" evidence="4">
    <location>
        <begin position="256"/>
        <end position="310"/>
    </location>
</feature>